<evidence type="ECO:0000313" key="2">
    <source>
        <dbReference type="Proteomes" id="UP001447188"/>
    </source>
</evidence>
<dbReference type="EMBL" id="JBBBZM010000076">
    <property type="protein sequence ID" value="KAL0635186.1"/>
    <property type="molecule type" value="Genomic_DNA"/>
</dbReference>
<keyword evidence="2" id="KW-1185">Reference proteome</keyword>
<reference evidence="1 2" key="1">
    <citation type="submission" date="2024-02" db="EMBL/GenBank/DDBJ databases">
        <title>Discinaceae phylogenomics.</title>
        <authorList>
            <person name="Dirks A.C."/>
            <person name="James T.Y."/>
        </authorList>
    </citation>
    <scope>NUCLEOTIDE SEQUENCE [LARGE SCALE GENOMIC DNA]</scope>
    <source>
        <strain evidence="1 2">ACD0624</strain>
    </source>
</reference>
<dbReference type="Proteomes" id="UP001447188">
    <property type="component" value="Unassembled WGS sequence"/>
</dbReference>
<comment type="caution">
    <text evidence="1">The sequence shown here is derived from an EMBL/GenBank/DDBJ whole genome shotgun (WGS) entry which is preliminary data.</text>
</comment>
<gene>
    <name evidence="1" type="ORF">Q9L58_005911</name>
</gene>
<feature type="non-terminal residue" evidence="1">
    <location>
        <position position="1"/>
    </location>
</feature>
<protein>
    <submittedName>
        <fullName evidence="1">Uncharacterized protein</fullName>
    </submittedName>
</protein>
<organism evidence="1 2">
    <name type="scientific">Discina gigas</name>
    <dbReference type="NCBI Taxonomy" id="1032678"/>
    <lineage>
        <taxon>Eukaryota</taxon>
        <taxon>Fungi</taxon>
        <taxon>Dikarya</taxon>
        <taxon>Ascomycota</taxon>
        <taxon>Pezizomycotina</taxon>
        <taxon>Pezizomycetes</taxon>
        <taxon>Pezizales</taxon>
        <taxon>Discinaceae</taxon>
        <taxon>Discina</taxon>
    </lineage>
</organism>
<evidence type="ECO:0000313" key="1">
    <source>
        <dbReference type="EMBL" id="KAL0635186.1"/>
    </source>
</evidence>
<sequence>TGIPRFVLNEIRTCYNLLATSKRCCPVCAATISFLSAEAEAISDDSIHALSKHSIIFPCAFPIGLPPSIREKLLERYRLELHLRLVALVKTDRRSSSKSAQSATSSDVGSGNNKLVSKKRMLRRYQYKWGNLDVRGRKACWAEARLRLPLELLES</sequence>
<proteinExistence type="predicted"/>
<accession>A0ABR3GHZ0</accession>
<name>A0ABR3GHZ0_9PEZI</name>